<protein>
    <submittedName>
        <fullName evidence="5">Uncharacterized protein</fullName>
    </submittedName>
</protein>
<dbReference type="PANTHER" id="PTHR48185:SF1">
    <property type="entry name" value="NADH:QUINONE OXIDOREDUCTASE_MRP ANTIPORTER MEMBRANE SUBUNIT DOMAIN-CONTAINING PROTEIN"/>
    <property type="match status" value="1"/>
</dbReference>
<dbReference type="Gramene" id="HORVU.MOREX.r3.1HG0026640.1">
    <property type="protein sequence ID" value="HORVU.MOREX.r3.1HG0026640.1.CDS1"/>
    <property type="gene ID" value="HORVU.MOREX.r3.1HG0026640"/>
</dbReference>
<keyword evidence="2" id="KW-0812">Transmembrane</keyword>
<evidence type="ECO:0000313" key="6">
    <source>
        <dbReference type="Proteomes" id="UP000011116"/>
    </source>
</evidence>
<dbReference type="PANTHER" id="PTHR48185">
    <property type="entry name" value="BNACNNG12700D PROTEIN"/>
    <property type="match status" value="1"/>
</dbReference>
<organism evidence="5 6">
    <name type="scientific">Hordeum vulgare subsp. vulgare</name>
    <name type="common">Domesticated barley</name>
    <dbReference type="NCBI Taxonomy" id="112509"/>
    <lineage>
        <taxon>Eukaryota</taxon>
        <taxon>Viridiplantae</taxon>
        <taxon>Streptophyta</taxon>
        <taxon>Embryophyta</taxon>
        <taxon>Tracheophyta</taxon>
        <taxon>Spermatophyta</taxon>
        <taxon>Magnoliopsida</taxon>
        <taxon>Liliopsida</taxon>
        <taxon>Poales</taxon>
        <taxon>Poaceae</taxon>
        <taxon>BOP clade</taxon>
        <taxon>Pooideae</taxon>
        <taxon>Triticodae</taxon>
        <taxon>Triticeae</taxon>
        <taxon>Hordeinae</taxon>
        <taxon>Hordeum</taxon>
    </lineage>
</organism>
<accession>A0A287EYG6</accession>
<sequence length="172" mass="19040">MSLKQICFVSVFFSDDEDEPADPNIILEEPDDEASKSDKVVSDATGLPLDFYRGQEGKDMLFSISPKRILPSFHGPLTEEEMREDPGPEQVGLGYRAVSAVGVTEDVLVRFIVGYDILVDCWERPLYSKYAFLGALRSAAQMVPYEVSIGLILIVRLVSTFGSAKAIARIFP</sequence>
<evidence type="ECO:0000256" key="4">
    <source>
        <dbReference type="ARBA" id="ARBA00023136"/>
    </source>
</evidence>
<evidence type="ECO:0000256" key="3">
    <source>
        <dbReference type="ARBA" id="ARBA00022989"/>
    </source>
</evidence>
<name>A0A287EYG6_HORVV</name>
<keyword evidence="3" id="KW-1133">Transmembrane helix</keyword>
<reference evidence="5" key="3">
    <citation type="submission" date="2022-01" db="UniProtKB">
        <authorList>
            <consortium name="EnsemblPlants"/>
        </authorList>
    </citation>
    <scope>IDENTIFICATION</scope>
    <source>
        <strain evidence="5">subsp. vulgare</strain>
    </source>
</reference>
<proteinExistence type="predicted"/>
<dbReference type="Pfam" id="PF00146">
    <property type="entry name" value="NADHdh"/>
    <property type="match status" value="1"/>
</dbReference>
<reference evidence="5" key="2">
    <citation type="submission" date="2020-10" db="EMBL/GenBank/DDBJ databases">
        <authorList>
            <person name="Scholz U."/>
            <person name="Mascher M."/>
            <person name="Fiebig A."/>
        </authorList>
    </citation>
    <scope>NUCLEOTIDE SEQUENCE [LARGE SCALE GENOMIC DNA]</scope>
    <source>
        <strain evidence="5">cv. Morex</strain>
    </source>
</reference>
<dbReference type="AlphaFoldDB" id="A0A287EYG6"/>
<dbReference type="InParanoid" id="A0A287EYG6"/>
<comment type="subcellular location">
    <subcellularLocation>
        <location evidence="1">Membrane</location>
        <topology evidence="1">Multi-pass membrane protein</topology>
    </subcellularLocation>
</comment>
<dbReference type="GO" id="GO:0016020">
    <property type="term" value="C:membrane"/>
    <property type="evidence" value="ECO:0007669"/>
    <property type="project" value="UniProtKB-SubCell"/>
</dbReference>
<dbReference type="STRING" id="112509.A0A287EYG6"/>
<dbReference type="EnsemblPlants" id="HORVU.MOREX.r3.1HG0026640.1">
    <property type="protein sequence ID" value="HORVU.MOREX.r3.1HG0026640.1.CDS1"/>
    <property type="gene ID" value="HORVU.MOREX.r3.1HG0026640"/>
</dbReference>
<evidence type="ECO:0000256" key="1">
    <source>
        <dbReference type="ARBA" id="ARBA00004141"/>
    </source>
</evidence>
<evidence type="ECO:0000256" key="2">
    <source>
        <dbReference type="ARBA" id="ARBA00022692"/>
    </source>
</evidence>
<dbReference type="Proteomes" id="UP000011116">
    <property type="component" value="Chromosome 1H"/>
</dbReference>
<reference evidence="6" key="1">
    <citation type="journal article" date="2012" name="Nature">
        <title>A physical, genetic and functional sequence assembly of the barley genome.</title>
        <authorList>
            <consortium name="The International Barley Genome Sequencing Consortium"/>
            <person name="Mayer K.F."/>
            <person name="Waugh R."/>
            <person name="Brown J.W."/>
            <person name="Schulman A."/>
            <person name="Langridge P."/>
            <person name="Platzer M."/>
            <person name="Fincher G.B."/>
            <person name="Muehlbauer G.J."/>
            <person name="Sato K."/>
            <person name="Close T.J."/>
            <person name="Wise R.P."/>
            <person name="Stein N."/>
        </authorList>
    </citation>
    <scope>NUCLEOTIDE SEQUENCE [LARGE SCALE GENOMIC DNA]</scope>
    <source>
        <strain evidence="6">cv. Morex</strain>
    </source>
</reference>
<keyword evidence="4" id="KW-0472">Membrane</keyword>
<dbReference type="OMA" id="MVPYEVP"/>
<evidence type="ECO:0000313" key="5">
    <source>
        <dbReference type="EnsemblPlants" id="HORVU.MOREX.r3.1HG0026640.1.CDS1"/>
    </source>
</evidence>
<dbReference type="ExpressionAtlas" id="A0A287EYG6">
    <property type="expression patterns" value="differential"/>
</dbReference>
<dbReference type="InterPro" id="IPR001694">
    <property type="entry name" value="NADH_UbQ_OxRdtase_su1/FPO"/>
</dbReference>
<keyword evidence="6" id="KW-1185">Reference proteome</keyword>